<dbReference type="AlphaFoldDB" id="A0A365NII7"/>
<dbReference type="InterPro" id="IPR021109">
    <property type="entry name" value="Peptidase_aspartic_dom_sf"/>
</dbReference>
<dbReference type="Proteomes" id="UP000251714">
    <property type="component" value="Unassembled WGS sequence"/>
</dbReference>
<evidence type="ECO:0000313" key="1">
    <source>
        <dbReference type="EMBL" id="RBA20556.1"/>
    </source>
</evidence>
<dbReference type="Gene3D" id="2.40.70.10">
    <property type="entry name" value="Acid Proteases"/>
    <property type="match status" value="1"/>
</dbReference>
<name>A0A365NII7_GIBIN</name>
<comment type="caution">
    <text evidence="1">The sequence shown here is derived from an EMBL/GenBank/DDBJ whole genome shotgun (WGS) entry which is preliminary data.</text>
</comment>
<organism evidence="1 2">
    <name type="scientific">Gibberella intermedia</name>
    <name type="common">Bulb rot disease fungus</name>
    <name type="synonym">Fusarium proliferatum</name>
    <dbReference type="NCBI Taxonomy" id="948311"/>
    <lineage>
        <taxon>Eukaryota</taxon>
        <taxon>Fungi</taxon>
        <taxon>Dikarya</taxon>
        <taxon>Ascomycota</taxon>
        <taxon>Pezizomycotina</taxon>
        <taxon>Sordariomycetes</taxon>
        <taxon>Hypocreomycetidae</taxon>
        <taxon>Hypocreales</taxon>
        <taxon>Nectriaceae</taxon>
        <taxon>Fusarium</taxon>
        <taxon>Fusarium fujikuroi species complex</taxon>
    </lineage>
</organism>
<reference evidence="1 2" key="1">
    <citation type="submission" date="2017-12" db="EMBL/GenBank/DDBJ databases">
        <title>Genome sequence of the mycotoxigenic crop pathogen Fusarium proliferatum, strain ITEM 2341 from Date Palm.</title>
        <authorList>
            <person name="Almiman B.F."/>
            <person name="Shittu T.A."/>
            <person name="Muthumeenakshi S."/>
            <person name="Baroncelli R."/>
            <person name="Sreenivasaprasada S."/>
        </authorList>
    </citation>
    <scope>NUCLEOTIDE SEQUENCE [LARGE SCALE GENOMIC DNA]</scope>
    <source>
        <strain evidence="1 2">ITEM 2341</strain>
    </source>
</reference>
<dbReference type="EMBL" id="PKMI01000008">
    <property type="protein sequence ID" value="RBA20556.1"/>
    <property type="molecule type" value="Genomic_DNA"/>
</dbReference>
<gene>
    <name evidence="1" type="ORF">FPRO05_08003</name>
</gene>
<sequence length="216" mass="25275">MLISADFARRHSLEIDKGVEHRHLVEYADGSLDTTTGIIRDSTWQFRSSRNKIPCDFYVLDDLKADIVLSSHFIFQHEIFSQFEGDIIDMSLIPERDFGDLYNIRLISHYSPVLRSLEASSIADMNSPGSFSPGAIKAERVRRDQIRDAINALPLEQQDQARIDERNRQEIWDGYRRRHLEKQVEDTDSAKQVLVAQKERWWEKGLVWRRFGRRAT</sequence>
<evidence type="ECO:0000313" key="2">
    <source>
        <dbReference type="Proteomes" id="UP000251714"/>
    </source>
</evidence>
<protein>
    <submittedName>
        <fullName evidence="1">Uncharacterized protein</fullName>
    </submittedName>
</protein>
<accession>A0A365NII7</accession>
<proteinExistence type="predicted"/>